<dbReference type="GO" id="GO:0000340">
    <property type="term" value="F:RNA 7-methylguanosine cap binding"/>
    <property type="evidence" value="ECO:0007669"/>
    <property type="project" value="InterPro"/>
</dbReference>
<dbReference type="PANTHER" id="PTHR16291">
    <property type="entry name" value="NUCLEAR CAP-BINDING PROTEIN SUBUNIT 3"/>
    <property type="match status" value="1"/>
</dbReference>
<organism evidence="3 4">
    <name type="scientific">Euroglyphus maynei</name>
    <name type="common">Mayne's house dust mite</name>
    <dbReference type="NCBI Taxonomy" id="6958"/>
    <lineage>
        <taxon>Eukaryota</taxon>
        <taxon>Metazoa</taxon>
        <taxon>Ecdysozoa</taxon>
        <taxon>Arthropoda</taxon>
        <taxon>Chelicerata</taxon>
        <taxon>Arachnida</taxon>
        <taxon>Acari</taxon>
        <taxon>Acariformes</taxon>
        <taxon>Sarcoptiformes</taxon>
        <taxon>Astigmata</taxon>
        <taxon>Psoroptidia</taxon>
        <taxon>Analgoidea</taxon>
        <taxon>Pyroglyphidae</taxon>
        <taxon>Pyroglyphinae</taxon>
        <taxon>Euroglyphus</taxon>
    </lineage>
</organism>
<dbReference type="GO" id="GO:0003729">
    <property type="term" value="F:mRNA binding"/>
    <property type="evidence" value="ECO:0007669"/>
    <property type="project" value="InterPro"/>
</dbReference>
<dbReference type="Pfam" id="PF10309">
    <property type="entry name" value="NCBP3"/>
    <property type="match status" value="1"/>
</dbReference>
<evidence type="ECO:0000256" key="2">
    <source>
        <dbReference type="ARBA" id="ARBA00019876"/>
    </source>
</evidence>
<sequence>MDVNYQQELCSALNISTDELTRSHSIWRFNVLHVRGLDALTSEDVYQYFQRKPQSIEWLSNITCNVTFECINEAFESLISIAKAIIIDKNDTDWRENSLGVKGAEKLNLDVQISDKLEIPVPRNYRYVMGEKHPKAKTILIRFATINDRKANQQVPDKAPNE</sequence>
<name>A0A1Y3BC37_EURMA</name>
<dbReference type="OrthoDB" id="422106at2759"/>
<dbReference type="Proteomes" id="UP000194236">
    <property type="component" value="Unassembled WGS sequence"/>
</dbReference>
<dbReference type="AlphaFoldDB" id="A0A1Y3BC37"/>
<dbReference type="PANTHER" id="PTHR16291:SF0">
    <property type="entry name" value="NUCLEAR CAP-BINDING PROTEIN SUBUNIT 3"/>
    <property type="match status" value="1"/>
</dbReference>
<proteinExistence type="inferred from homology"/>
<comment type="similarity">
    <text evidence="1">Belongs to the NCBP3 family.</text>
</comment>
<evidence type="ECO:0000313" key="3">
    <source>
        <dbReference type="EMBL" id="OTF77757.1"/>
    </source>
</evidence>
<reference evidence="3 4" key="1">
    <citation type="submission" date="2017-03" db="EMBL/GenBank/DDBJ databases">
        <title>Genome Survey of Euroglyphus maynei.</title>
        <authorList>
            <person name="Arlian L.G."/>
            <person name="Morgan M.S."/>
            <person name="Rider S.D."/>
        </authorList>
    </citation>
    <scope>NUCLEOTIDE SEQUENCE [LARGE SCALE GENOMIC DNA]</scope>
    <source>
        <strain evidence="3">Arlian Lab</strain>
        <tissue evidence="3">Whole body</tissue>
    </source>
</reference>
<evidence type="ECO:0000313" key="4">
    <source>
        <dbReference type="Proteomes" id="UP000194236"/>
    </source>
</evidence>
<protein>
    <recommendedName>
        <fullName evidence="2">Nuclear cap-binding protein subunit 3</fullName>
    </recommendedName>
</protein>
<feature type="non-terminal residue" evidence="3">
    <location>
        <position position="162"/>
    </location>
</feature>
<comment type="caution">
    <text evidence="3">The sequence shown here is derived from an EMBL/GenBank/DDBJ whole genome shotgun (WGS) entry which is preliminary data.</text>
</comment>
<evidence type="ECO:0000256" key="1">
    <source>
        <dbReference type="ARBA" id="ARBA00006069"/>
    </source>
</evidence>
<dbReference type="InterPro" id="IPR019416">
    <property type="entry name" value="NCBP3"/>
</dbReference>
<accession>A0A1Y3BC37</accession>
<dbReference type="GO" id="GO:0005634">
    <property type="term" value="C:nucleus"/>
    <property type="evidence" value="ECO:0007669"/>
    <property type="project" value="TreeGrafter"/>
</dbReference>
<keyword evidence="4" id="KW-1185">Reference proteome</keyword>
<dbReference type="EMBL" id="MUJZ01031057">
    <property type="protein sequence ID" value="OTF77757.1"/>
    <property type="molecule type" value="Genomic_DNA"/>
</dbReference>
<gene>
    <name evidence="3" type="ORF">BLA29_011882</name>
</gene>